<evidence type="ECO:0008006" key="3">
    <source>
        <dbReference type="Google" id="ProtNLM"/>
    </source>
</evidence>
<reference evidence="1" key="1">
    <citation type="submission" date="2023-03" db="EMBL/GenBank/DDBJ databases">
        <title>Actinoallomurus iriomotensis NBRC 103681.</title>
        <authorList>
            <person name="Ichikawa N."/>
            <person name="Sato H."/>
            <person name="Tonouchi N."/>
        </authorList>
    </citation>
    <scope>NUCLEOTIDE SEQUENCE</scope>
    <source>
        <strain evidence="1">NBRC 103681</strain>
    </source>
</reference>
<gene>
    <name evidence="1" type="ORF">Airi01_102780</name>
</gene>
<evidence type="ECO:0000313" key="2">
    <source>
        <dbReference type="Proteomes" id="UP001165135"/>
    </source>
</evidence>
<organism evidence="1 2">
    <name type="scientific">Actinoallomurus iriomotensis</name>
    <dbReference type="NCBI Taxonomy" id="478107"/>
    <lineage>
        <taxon>Bacteria</taxon>
        <taxon>Bacillati</taxon>
        <taxon>Actinomycetota</taxon>
        <taxon>Actinomycetes</taxon>
        <taxon>Streptosporangiales</taxon>
        <taxon>Thermomonosporaceae</taxon>
        <taxon>Actinoallomurus</taxon>
    </lineage>
</organism>
<name>A0A9W6VXP2_9ACTN</name>
<dbReference type="Gene3D" id="1.25.40.10">
    <property type="entry name" value="Tetratricopeptide repeat domain"/>
    <property type="match status" value="1"/>
</dbReference>
<dbReference type="Proteomes" id="UP001165135">
    <property type="component" value="Unassembled WGS sequence"/>
</dbReference>
<sequence>MTALRRTRAEFGWKVPRLISALRRCAAQLGMRLGSDKSLKTTISRHENGHIAPGEEWRKLYRLVYGRTDEELGFLDVAPTTAASPSDDLRYRIATARRVDMALIRQMQQQVHHIRLLDRRLGAPSLLEQTRTVMATLTELVTYSLQPSVRVALSAVLSDAGTLAAWQALDVGAVHQAWGHYETAKMAAREADSPVLLAHAMGEQVYILHELGRLTDAQRLVRAARSLVTNTGPRLLLCWLDAVEAETQAALADEGCRRTLERSAALLPADTDHPVLPFIALDEVHHARWRGHCLAQIGDQAAIDYLTAALGQMDTSFVRAAAGLRCDLAQALAARGELDEARKHLVSARLLANQVGSVRQRRRIASVGLAA</sequence>
<accession>A0A9W6VXP2</accession>
<comment type="caution">
    <text evidence="1">The sequence shown here is derived from an EMBL/GenBank/DDBJ whole genome shotgun (WGS) entry which is preliminary data.</text>
</comment>
<evidence type="ECO:0000313" key="1">
    <source>
        <dbReference type="EMBL" id="GLY82011.1"/>
    </source>
</evidence>
<dbReference type="RefSeq" id="WP_285637285.1">
    <property type="nucleotide sequence ID" value="NZ_BSTJ01000027.1"/>
</dbReference>
<dbReference type="InterPro" id="IPR011990">
    <property type="entry name" value="TPR-like_helical_dom_sf"/>
</dbReference>
<proteinExistence type="predicted"/>
<protein>
    <recommendedName>
        <fullName evidence="3">XRE family transcriptional regulator</fullName>
    </recommendedName>
</protein>
<dbReference type="AlphaFoldDB" id="A0A9W6VXP2"/>
<dbReference type="EMBL" id="BSTJ01000027">
    <property type="protein sequence ID" value="GLY82011.1"/>
    <property type="molecule type" value="Genomic_DNA"/>
</dbReference>